<sequence length="125" mass="13875">MENLMMTGDGIDATVVTGNRSVKDGYRTFQTPTFGVSGNGFIARDMTFQNTAGPEKEQAVALLSQSNQSVFYRCSFKGYQDTLCVQSQTQFYRNCDVYGTIDFIFGNAAVVFQNCNLCVRRPMNG</sequence>
<organism evidence="7 8">
    <name type="scientific">Zingiber officinale</name>
    <name type="common">Ginger</name>
    <name type="synonym">Amomum zingiber</name>
    <dbReference type="NCBI Taxonomy" id="94328"/>
    <lineage>
        <taxon>Eukaryota</taxon>
        <taxon>Viridiplantae</taxon>
        <taxon>Streptophyta</taxon>
        <taxon>Embryophyta</taxon>
        <taxon>Tracheophyta</taxon>
        <taxon>Spermatophyta</taxon>
        <taxon>Magnoliopsida</taxon>
        <taxon>Liliopsida</taxon>
        <taxon>Zingiberales</taxon>
        <taxon>Zingiberaceae</taxon>
        <taxon>Zingiber</taxon>
    </lineage>
</organism>
<evidence type="ECO:0000313" key="7">
    <source>
        <dbReference type="EMBL" id="KAG6467446.1"/>
    </source>
</evidence>
<dbReference type="EMBL" id="JACMSC010000044">
    <property type="protein sequence ID" value="KAG6467446.1"/>
    <property type="molecule type" value="Genomic_DNA"/>
</dbReference>
<dbReference type="SUPFAM" id="SSF51126">
    <property type="entry name" value="Pectin lyase-like"/>
    <property type="match status" value="1"/>
</dbReference>
<dbReference type="AlphaFoldDB" id="A0A8J5ENA5"/>
<dbReference type="GO" id="GO:0042545">
    <property type="term" value="P:cell wall modification"/>
    <property type="evidence" value="ECO:0007669"/>
    <property type="project" value="UniProtKB-UniRule"/>
</dbReference>
<keyword evidence="8" id="KW-1185">Reference proteome</keyword>
<evidence type="ECO:0000313" key="8">
    <source>
        <dbReference type="Proteomes" id="UP000734854"/>
    </source>
</evidence>
<keyword evidence="2 5" id="KW-0378">Hydrolase</keyword>
<comment type="pathway">
    <text evidence="1 5">Glycan metabolism; pectin degradation; 2-dehydro-3-deoxy-D-gluconate from pectin: step 1/5.</text>
</comment>
<dbReference type="Pfam" id="PF01095">
    <property type="entry name" value="Pectinesterase"/>
    <property type="match status" value="1"/>
</dbReference>
<evidence type="ECO:0000256" key="4">
    <source>
        <dbReference type="PROSITE-ProRule" id="PRU10040"/>
    </source>
</evidence>
<protein>
    <recommendedName>
        <fullName evidence="5">Pectinesterase</fullName>
        <ecNumber evidence="5">3.1.1.11</ecNumber>
    </recommendedName>
</protein>
<dbReference type="EC" id="3.1.1.11" evidence="5"/>
<dbReference type="PANTHER" id="PTHR31707">
    <property type="entry name" value="PECTINESTERASE"/>
    <property type="match status" value="1"/>
</dbReference>
<proteinExistence type="predicted"/>
<dbReference type="UniPathway" id="UPA00545">
    <property type="reaction ID" value="UER00823"/>
</dbReference>
<name>A0A8J5ENA5_ZINOF</name>
<dbReference type="GO" id="GO:0030599">
    <property type="term" value="F:pectinesterase activity"/>
    <property type="evidence" value="ECO:0007669"/>
    <property type="project" value="UniProtKB-UniRule"/>
</dbReference>
<dbReference type="Gene3D" id="2.160.20.10">
    <property type="entry name" value="Single-stranded right-handed beta-helix, Pectin lyase-like"/>
    <property type="match status" value="1"/>
</dbReference>
<evidence type="ECO:0000256" key="5">
    <source>
        <dbReference type="RuleBase" id="RU000589"/>
    </source>
</evidence>
<accession>A0A8J5ENA5</accession>
<dbReference type="InterPro" id="IPR033131">
    <property type="entry name" value="Pectinesterase_Asp_AS"/>
</dbReference>
<feature type="domain" description="Pectinesterase catalytic" evidence="6">
    <location>
        <begin position="2"/>
        <end position="124"/>
    </location>
</feature>
<evidence type="ECO:0000259" key="6">
    <source>
        <dbReference type="Pfam" id="PF01095"/>
    </source>
</evidence>
<evidence type="ECO:0000256" key="3">
    <source>
        <dbReference type="ARBA" id="ARBA00023085"/>
    </source>
</evidence>
<comment type="caution">
    <text evidence="7">The sequence shown here is derived from an EMBL/GenBank/DDBJ whole genome shotgun (WGS) entry which is preliminary data.</text>
</comment>
<reference evidence="7 8" key="1">
    <citation type="submission" date="2020-08" db="EMBL/GenBank/DDBJ databases">
        <title>Plant Genome Project.</title>
        <authorList>
            <person name="Zhang R.-G."/>
        </authorList>
    </citation>
    <scope>NUCLEOTIDE SEQUENCE [LARGE SCALE GENOMIC DNA]</scope>
    <source>
        <tissue evidence="7">Rhizome</tissue>
    </source>
</reference>
<dbReference type="PROSITE" id="PS00503">
    <property type="entry name" value="PECTINESTERASE_2"/>
    <property type="match status" value="1"/>
</dbReference>
<evidence type="ECO:0000256" key="2">
    <source>
        <dbReference type="ARBA" id="ARBA00022801"/>
    </source>
</evidence>
<keyword evidence="3 5" id="KW-0063">Aspartyl esterase</keyword>
<dbReference type="InterPro" id="IPR000070">
    <property type="entry name" value="Pectinesterase_cat"/>
</dbReference>
<gene>
    <name evidence="7" type="ORF">ZIOFF_074702</name>
</gene>
<feature type="active site" evidence="4">
    <location>
        <position position="102"/>
    </location>
</feature>
<comment type="catalytic activity">
    <reaction evidence="5">
        <text>[(1-&gt;4)-alpha-D-galacturonosyl methyl ester](n) + n H2O = [(1-&gt;4)-alpha-D-galacturonosyl](n) + n methanol + n H(+)</text>
        <dbReference type="Rhea" id="RHEA:22380"/>
        <dbReference type="Rhea" id="RHEA-COMP:14570"/>
        <dbReference type="Rhea" id="RHEA-COMP:14573"/>
        <dbReference type="ChEBI" id="CHEBI:15377"/>
        <dbReference type="ChEBI" id="CHEBI:15378"/>
        <dbReference type="ChEBI" id="CHEBI:17790"/>
        <dbReference type="ChEBI" id="CHEBI:140522"/>
        <dbReference type="ChEBI" id="CHEBI:140523"/>
        <dbReference type="EC" id="3.1.1.11"/>
    </reaction>
</comment>
<dbReference type="InterPro" id="IPR011050">
    <property type="entry name" value="Pectin_lyase_fold/virulence"/>
</dbReference>
<evidence type="ECO:0000256" key="1">
    <source>
        <dbReference type="ARBA" id="ARBA00005184"/>
    </source>
</evidence>
<dbReference type="GO" id="GO:0045490">
    <property type="term" value="P:pectin catabolic process"/>
    <property type="evidence" value="ECO:0007669"/>
    <property type="project" value="UniProtKB-UniRule"/>
</dbReference>
<dbReference type="Proteomes" id="UP000734854">
    <property type="component" value="Unassembled WGS sequence"/>
</dbReference>
<dbReference type="InterPro" id="IPR012334">
    <property type="entry name" value="Pectin_lyas_fold"/>
</dbReference>